<protein>
    <recommendedName>
        <fullName evidence="4">Integral membrane protein</fullName>
    </recommendedName>
</protein>
<gene>
    <name evidence="2" type="ORF">ACFFPJ_09555</name>
</gene>
<feature type="transmembrane region" description="Helical" evidence="1">
    <location>
        <begin position="329"/>
        <end position="347"/>
    </location>
</feature>
<accession>A0ABV5T0B6</accession>
<evidence type="ECO:0000256" key="1">
    <source>
        <dbReference type="SAM" id="Phobius"/>
    </source>
</evidence>
<feature type="transmembrane region" description="Helical" evidence="1">
    <location>
        <begin position="46"/>
        <end position="68"/>
    </location>
</feature>
<organism evidence="2 3">
    <name type="scientific">Microbacterium terregens</name>
    <dbReference type="NCBI Taxonomy" id="69363"/>
    <lineage>
        <taxon>Bacteria</taxon>
        <taxon>Bacillati</taxon>
        <taxon>Actinomycetota</taxon>
        <taxon>Actinomycetes</taxon>
        <taxon>Micrococcales</taxon>
        <taxon>Microbacteriaceae</taxon>
        <taxon>Microbacterium</taxon>
    </lineage>
</organism>
<reference evidence="2 3" key="1">
    <citation type="submission" date="2024-09" db="EMBL/GenBank/DDBJ databases">
        <authorList>
            <person name="Sun Q."/>
            <person name="Mori K."/>
        </authorList>
    </citation>
    <scope>NUCLEOTIDE SEQUENCE [LARGE SCALE GENOMIC DNA]</scope>
    <source>
        <strain evidence="2 3">JCM 1342</strain>
    </source>
</reference>
<comment type="caution">
    <text evidence="2">The sequence shown here is derived from an EMBL/GenBank/DDBJ whole genome shotgun (WGS) entry which is preliminary data.</text>
</comment>
<evidence type="ECO:0008006" key="4">
    <source>
        <dbReference type="Google" id="ProtNLM"/>
    </source>
</evidence>
<keyword evidence="1" id="KW-0812">Transmembrane</keyword>
<feature type="transmembrane region" description="Helical" evidence="1">
    <location>
        <begin position="280"/>
        <end position="309"/>
    </location>
</feature>
<keyword evidence="3" id="KW-1185">Reference proteome</keyword>
<dbReference type="Proteomes" id="UP001589611">
    <property type="component" value="Unassembled WGS sequence"/>
</dbReference>
<feature type="transmembrane region" description="Helical" evidence="1">
    <location>
        <begin position="249"/>
        <end position="268"/>
    </location>
</feature>
<keyword evidence="1" id="KW-1133">Transmembrane helix</keyword>
<name>A0ABV5T0B6_9MICO</name>
<feature type="transmembrane region" description="Helical" evidence="1">
    <location>
        <begin position="389"/>
        <end position="405"/>
    </location>
</feature>
<dbReference type="RefSeq" id="WP_344712707.1">
    <property type="nucleotide sequence ID" value="NZ_BAAAWH010000001.1"/>
</dbReference>
<evidence type="ECO:0000313" key="2">
    <source>
        <dbReference type="EMBL" id="MFB9646046.1"/>
    </source>
</evidence>
<dbReference type="EMBL" id="JBHMBE010000003">
    <property type="protein sequence ID" value="MFB9646046.1"/>
    <property type="molecule type" value="Genomic_DNA"/>
</dbReference>
<evidence type="ECO:0000313" key="3">
    <source>
        <dbReference type="Proteomes" id="UP001589611"/>
    </source>
</evidence>
<keyword evidence="1" id="KW-0472">Membrane</keyword>
<sequence length="476" mass="49175">MSAADVDDLQTQLETLRAENLRLQRDADLRERPVPRSGGGGWWRGLASAVCIVVATILVPVSIVSAWARIQLVEEDAFVASLAPLVDDPAVQALIIDESMEAISAQVDFQEITADVFDGVAALGLPPRAADALQLLEAPAANGLQSLVTTTVTRVVESDAFSEVWATATRAAHRALVGTATSDGGGLVVRTDEGVGIQLGAVVERVKQNLVDRGLGVAELIPSVDRVVILGEGQNLAMIRTGYAVATTLGYWLPVITIALFALGIAIARRRSVAVLGTGLGFVVGGGSLAAVLAVGGTAIGGVAASLGLAPDALSVIYAQLVGNMTQTALVFALLGALIALLGWVMGRSGPAQGFRRTIRGVNASARRQLAARGLNTGAFGIWLGRQRILVRTLVAVLAVIWLFALRPVSLGDVALVLIVSFGAAWILELLQRRPDELNAASAGAPVTAGAQGDDAVAPDAETTVVAASGDAPLRR</sequence>
<proteinExistence type="predicted"/>
<feature type="transmembrane region" description="Helical" evidence="1">
    <location>
        <begin position="411"/>
        <end position="431"/>
    </location>
</feature>